<dbReference type="EnsemblMetazoa" id="CJA41547.1">
    <property type="protein sequence ID" value="CJA41547.1"/>
    <property type="gene ID" value="WBGene00217395"/>
</dbReference>
<reference evidence="1" key="2">
    <citation type="submission" date="2022-06" db="UniProtKB">
        <authorList>
            <consortium name="EnsemblMetazoa"/>
        </authorList>
    </citation>
    <scope>IDENTIFICATION</scope>
    <source>
        <strain evidence="1">DF5081</strain>
    </source>
</reference>
<keyword evidence="2" id="KW-1185">Reference proteome</keyword>
<proteinExistence type="predicted"/>
<evidence type="ECO:0000313" key="1">
    <source>
        <dbReference type="EnsemblMetazoa" id="CJA41547.1"/>
    </source>
</evidence>
<reference evidence="2" key="1">
    <citation type="submission" date="2010-08" db="EMBL/GenBank/DDBJ databases">
        <authorList>
            <consortium name="Caenorhabditis japonica Sequencing Consortium"/>
            <person name="Wilson R.K."/>
        </authorList>
    </citation>
    <scope>NUCLEOTIDE SEQUENCE [LARGE SCALE GENOMIC DNA]</scope>
    <source>
        <strain evidence="2">DF5081</strain>
    </source>
</reference>
<sequence length="84" mass="9608">MKISTKLTNVHKVWETEMSGDTFYKLSNVSGMSDMAPLAIISESITHNDFNFSRPEDKESYEKMVAILFNDICHNFEMGAPEEQ</sequence>
<accession>A0A8R1IT22</accession>
<evidence type="ECO:0000313" key="2">
    <source>
        <dbReference type="Proteomes" id="UP000005237"/>
    </source>
</evidence>
<dbReference type="AlphaFoldDB" id="A0A8R1IT22"/>
<dbReference type="Proteomes" id="UP000005237">
    <property type="component" value="Unassembled WGS sequence"/>
</dbReference>
<protein>
    <submittedName>
        <fullName evidence="1">Uncharacterized protein</fullName>
    </submittedName>
</protein>
<organism evidence="1 2">
    <name type="scientific">Caenorhabditis japonica</name>
    <dbReference type="NCBI Taxonomy" id="281687"/>
    <lineage>
        <taxon>Eukaryota</taxon>
        <taxon>Metazoa</taxon>
        <taxon>Ecdysozoa</taxon>
        <taxon>Nematoda</taxon>
        <taxon>Chromadorea</taxon>
        <taxon>Rhabditida</taxon>
        <taxon>Rhabditina</taxon>
        <taxon>Rhabditomorpha</taxon>
        <taxon>Rhabditoidea</taxon>
        <taxon>Rhabditidae</taxon>
        <taxon>Peloderinae</taxon>
        <taxon>Caenorhabditis</taxon>
    </lineage>
</organism>
<name>A0A8R1IT22_CAEJA</name>